<dbReference type="InterPro" id="IPR014030">
    <property type="entry name" value="Ketoacyl_synth_N"/>
</dbReference>
<gene>
    <name evidence="2" type="ORF">B0I28_103320</name>
</gene>
<evidence type="ECO:0000313" key="2">
    <source>
        <dbReference type="EMBL" id="PRY59846.1"/>
    </source>
</evidence>
<dbReference type="Gene3D" id="3.40.47.10">
    <property type="match status" value="1"/>
</dbReference>
<evidence type="ECO:0000313" key="3">
    <source>
        <dbReference type="Proteomes" id="UP000238176"/>
    </source>
</evidence>
<proteinExistence type="predicted"/>
<dbReference type="Pfam" id="PF00109">
    <property type="entry name" value="ketoacyl-synt"/>
    <property type="match status" value="1"/>
</dbReference>
<evidence type="ECO:0000259" key="1">
    <source>
        <dbReference type="Pfam" id="PF00109"/>
    </source>
</evidence>
<organism evidence="2 3">
    <name type="scientific">Glycomyces artemisiae</name>
    <dbReference type="NCBI Taxonomy" id="1076443"/>
    <lineage>
        <taxon>Bacteria</taxon>
        <taxon>Bacillati</taxon>
        <taxon>Actinomycetota</taxon>
        <taxon>Actinomycetes</taxon>
        <taxon>Glycomycetales</taxon>
        <taxon>Glycomycetaceae</taxon>
        <taxon>Glycomyces</taxon>
    </lineage>
</organism>
<name>A0A2T0UPM0_9ACTN</name>
<protein>
    <submittedName>
        <fullName evidence="2">Beta-ketoacyl synthase-like protein</fullName>
    </submittedName>
</protein>
<keyword evidence="3" id="KW-1185">Reference proteome</keyword>
<dbReference type="RefSeq" id="WP_181245738.1">
    <property type="nucleotide sequence ID" value="NZ_PVTJ01000003.1"/>
</dbReference>
<dbReference type="Proteomes" id="UP000238176">
    <property type="component" value="Unassembled WGS sequence"/>
</dbReference>
<dbReference type="AlphaFoldDB" id="A0A2T0UPM0"/>
<dbReference type="GO" id="GO:0016746">
    <property type="term" value="F:acyltransferase activity"/>
    <property type="evidence" value="ECO:0007669"/>
    <property type="project" value="InterPro"/>
</dbReference>
<feature type="domain" description="Beta-ketoacyl synthase-like N-terminal" evidence="1">
    <location>
        <begin position="26"/>
        <end position="188"/>
    </location>
</feature>
<sequence>MSAVRIADRAAWTADGTGVRHGDDLPPGGVLPVRDFDPAIAIGPKGIRSMDRATALAVATTGRLLDRTEPADRSRTALVLATTAGSLQTMLDLGVDSLTKPRPHQVDPGRIPVGVMNYAAGQCAIRHRITGPGVILPGGRIAPVLAVRFAQRLLASGRADQVLCGASEEATPARAWLEHRTRPAHAPDVPVGEGCAMLRLTANSGTGPRITAAATELDCTGDPAGTLATALRRALAASGTAPEEVRTVAGTAALDGHGDAERQALRAVLGPRAPRPRTVHTRLGDTSAAAVGFALLDALDNTEAGDAFAVTVLDRRGLAGCLIGRA</sequence>
<accession>A0A2T0UPM0</accession>
<dbReference type="SUPFAM" id="SSF53901">
    <property type="entry name" value="Thiolase-like"/>
    <property type="match status" value="1"/>
</dbReference>
<dbReference type="EMBL" id="PVTJ01000003">
    <property type="protein sequence ID" value="PRY59846.1"/>
    <property type="molecule type" value="Genomic_DNA"/>
</dbReference>
<reference evidence="2 3" key="1">
    <citation type="submission" date="2018-03" db="EMBL/GenBank/DDBJ databases">
        <title>Genomic Encyclopedia of Type Strains, Phase III (KMG-III): the genomes of soil and plant-associated and newly described type strains.</title>
        <authorList>
            <person name="Whitman W."/>
        </authorList>
    </citation>
    <scope>NUCLEOTIDE SEQUENCE [LARGE SCALE GENOMIC DNA]</scope>
    <source>
        <strain evidence="2 3">CGMCC 4.7067</strain>
    </source>
</reference>
<comment type="caution">
    <text evidence="2">The sequence shown here is derived from an EMBL/GenBank/DDBJ whole genome shotgun (WGS) entry which is preliminary data.</text>
</comment>
<dbReference type="InterPro" id="IPR016039">
    <property type="entry name" value="Thiolase-like"/>
</dbReference>